<reference evidence="11" key="1">
    <citation type="submission" date="2019-09" db="EMBL/GenBank/DDBJ databases">
        <title>Characterisation of the sponge microbiome using genome-centric metagenomics.</title>
        <authorList>
            <person name="Engelberts J.P."/>
            <person name="Robbins S.J."/>
            <person name="De Goeij J.M."/>
            <person name="Aranda M."/>
            <person name="Bell S.C."/>
            <person name="Webster N.S."/>
        </authorList>
    </citation>
    <scope>NUCLEOTIDE SEQUENCE</scope>
    <source>
        <strain evidence="11">SB0664_bin_27</strain>
    </source>
</reference>
<feature type="transmembrane region" description="Helical" evidence="10">
    <location>
        <begin position="261"/>
        <end position="282"/>
    </location>
</feature>
<comment type="similarity">
    <text evidence="2 8">Belongs to the ABC-3 integral membrane protein family.</text>
</comment>
<feature type="transmembrane region" description="Helical" evidence="10">
    <location>
        <begin position="294"/>
        <end position="320"/>
    </location>
</feature>
<dbReference type="Gene3D" id="1.10.3470.10">
    <property type="entry name" value="ABC transporter involved in vitamin B12 uptake, BtuC"/>
    <property type="match status" value="1"/>
</dbReference>
<feature type="region of interest" description="Disordered" evidence="9">
    <location>
        <begin position="448"/>
        <end position="467"/>
    </location>
</feature>
<comment type="caution">
    <text evidence="11">The sequence shown here is derived from an EMBL/GenBank/DDBJ whole genome shotgun (WGS) entry which is preliminary data.</text>
</comment>
<feature type="transmembrane region" description="Helical" evidence="10">
    <location>
        <begin position="219"/>
        <end position="249"/>
    </location>
</feature>
<evidence type="ECO:0000256" key="6">
    <source>
        <dbReference type="ARBA" id="ARBA00022989"/>
    </source>
</evidence>
<keyword evidence="7 10" id="KW-0472">Membrane</keyword>
<keyword evidence="6 10" id="KW-1133">Transmembrane helix</keyword>
<dbReference type="GO" id="GO:0071281">
    <property type="term" value="P:cellular response to iron ion"/>
    <property type="evidence" value="ECO:0007669"/>
    <property type="project" value="UniProtKB-ARBA"/>
</dbReference>
<evidence type="ECO:0000256" key="10">
    <source>
        <dbReference type="SAM" id="Phobius"/>
    </source>
</evidence>
<dbReference type="GO" id="GO:0010043">
    <property type="term" value="P:response to zinc ion"/>
    <property type="evidence" value="ECO:0007669"/>
    <property type="project" value="TreeGrafter"/>
</dbReference>
<evidence type="ECO:0000256" key="9">
    <source>
        <dbReference type="SAM" id="MobiDB-lite"/>
    </source>
</evidence>
<evidence type="ECO:0000256" key="7">
    <source>
        <dbReference type="ARBA" id="ARBA00023136"/>
    </source>
</evidence>
<gene>
    <name evidence="11" type="ORF">F4Y42_05690</name>
</gene>
<name>A0A6B0YPE7_9CHLR</name>
<evidence type="ECO:0000256" key="1">
    <source>
        <dbReference type="ARBA" id="ARBA00004651"/>
    </source>
</evidence>
<dbReference type="EMBL" id="VXRG01000050">
    <property type="protein sequence ID" value="MXY92926.1"/>
    <property type="molecule type" value="Genomic_DNA"/>
</dbReference>
<proteinExistence type="inferred from homology"/>
<feature type="transmembrane region" description="Helical" evidence="10">
    <location>
        <begin position="102"/>
        <end position="119"/>
    </location>
</feature>
<protein>
    <submittedName>
        <fullName evidence="11">Metal ABC transporter permease</fullName>
    </submittedName>
</protein>
<dbReference type="InterPro" id="IPR037294">
    <property type="entry name" value="ABC_BtuC-like"/>
</dbReference>
<dbReference type="Gene3D" id="1.10.10.10">
    <property type="entry name" value="Winged helix-like DNA-binding domain superfamily/Winged helix DNA-binding domain"/>
    <property type="match status" value="1"/>
</dbReference>
<accession>A0A6B0YPE7</accession>
<evidence type="ECO:0000313" key="11">
    <source>
        <dbReference type="EMBL" id="MXY92926.1"/>
    </source>
</evidence>
<feature type="transmembrane region" description="Helical" evidence="10">
    <location>
        <begin position="131"/>
        <end position="151"/>
    </location>
</feature>
<keyword evidence="5 8" id="KW-0812">Transmembrane</keyword>
<feature type="transmembrane region" description="Helical" evidence="10">
    <location>
        <begin position="51"/>
        <end position="71"/>
    </location>
</feature>
<evidence type="ECO:0000256" key="4">
    <source>
        <dbReference type="ARBA" id="ARBA00022475"/>
    </source>
</evidence>
<evidence type="ECO:0000256" key="8">
    <source>
        <dbReference type="RuleBase" id="RU003943"/>
    </source>
</evidence>
<dbReference type="GO" id="GO:0043190">
    <property type="term" value="C:ATP-binding cassette (ABC) transporter complex"/>
    <property type="evidence" value="ECO:0007669"/>
    <property type="project" value="InterPro"/>
</dbReference>
<feature type="transmembrane region" description="Helical" evidence="10">
    <location>
        <begin position="17"/>
        <end position="39"/>
    </location>
</feature>
<evidence type="ECO:0000256" key="3">
    <source>
        <dbReference type="ARBA" id="ARBA00022448"/>
    </source>
</evidence>
<dbReference type="InterPro" id="IPR001626">
    <property type="entry name" value="ABC_TroCD"/>
</dbReference>
<sequence length="467" mass="49757">MTEDERPTTKNRKSDQFVWLLIAAIAVVAALFVPFSQFVLQVEYDYTLRTVALGGALLGVVSGVLGCFAVLRRQSLLGDALSHAALPGVAIAFLIAGRDLGLLLIGAGVTSWLGVYFIRLVTGTTRIKQDAAMGIVLAAWFAAGIALLVYIQARPDASQAGLDTFIFGQAAAIVERDVRLIATVGAVSFIVLALFWKEFKLITFDAEFAGANGYRVDLLSLLLSTLIVVAIVLGLQLAGVILMVGMLIASGIAARQWTNQLGQMVILSAVFGAFAGGAGAIVSAVDADIPTGPLIVVVAFLLVAVSLGFAPGRGLVWTLLRQRSDRRLFAAQTMLQDLYHYAIDHGRADLPAPEPFLVGVRGATAREGLRQLQARGHAQRSNGAWMLTPAGIEAAARDDRNHQLWSVYRQYADDLALPVVAEDRQQEIADALPPAAVAKLEFKLDTIREAAAPSPEEPSPANAVSDH</sequence>
<dbReference type="SUPFAM" id="SSF81345">
    <property type="entry name" value="ABC transporter involved in vitamin B12 uptake, BtuC"/>
    <property type="match status" value="1"/>
</dbReference>
<evidence type="ECO:0000256" key="2">
    <source>
        <dbReference type="ARBA" id="ARBA00008034"/>
    </source>
</evidence>
<evidence type="ECO:0000256" key="5">
    <source>
        <dbReference type="ARBA" id="ARBA00022692"/>
    </source>
</evidence>
<dbReference type="InterPro" id="IPR036388">
    <property type="entry name" value="WH-like_DNA-bd_sf"/>
</dbReference>
<dbReference type="CDD" id="cd06550">
    <property type="entry name" value="TM_ABC_iron-siderophores_like"/>
    <property type="match status" value="1"/>
</dbReference>
<dbReference type="FunFam" id="1.10.3470.10:FF:000003">
    <property type="entry name" value="Iron ABC transporter permease SitD"/>
    <property type="match status" value="1"/>
</dbReference>
<feature type="transmembrane region" description="Helical" evidence="10">
    <location>
        <begin position="181"/>
        <end position="199"/>
    </location>
</feature>
<dbReference type="PANTHER" id="PTHR30477:SF3">
    <property type="entry name" value="METAL TRANSPORT SYSTEM MEMBRANE PROTEIN CT_069-RELATED"/>
    <property type="match status" value="1"/>
</dbReference>
<dbReference type="AlphaFoldDB" id="A0A6B0YPE7"/>
<comment type="subcellular location">
    <subcellularLocation>
        <location evidence="1 8">Cell membrane</location>
        <topology evidence="1 8">Multi-pass membrane protein</topology>
    </subcellularLocation>
</comment>
<dbReference type="GO" id="GO:0055085">
    <property type="term" value="P:transmembrane transport"/>
    <property type="evidence" value="ECO:0007669"/>
    <property type="project" value="InterPro"/>
</dbReference>
<organism evidence="11">
    <name type="scientific">Caldilineaceae bacterium SB0664_bin_27</name>
    <dbReference type="NCBI Taxonomy" id="2605260"/>
    <lineage>
        <taxon>Bacteria</taxon>
        <taxon>Bacillati</taxon>
        <taxon>Chloroflexota</taxon>
        <taxon>Caldilineae</taxon>
        <taxon>Caldilineales</taxon>
        <taxon>Caldilineaceae</taxon>
    </lineage>
</organism>
<keyword evidence="4" id="KW-1003">Cell membrane</keyword>
<dbReference type="Pfam" id="PF00950">
    <property type="entry name" value="ABC-3"/>
    <property type="match status" value="1"/>
</dbReference>
<keyword evidence="3 8" id="KW-0813">Transport</keyword>
<dbReference type="PANTHER" id="PTHR30477">
    <property type="entry name" value="ABC-TRANSPORTER METAL-BINDING PROTEIN"/>
    <property type="match status" value="1"/>
</dbReference>